<dbReference type="PATRIC" id="fig|1095743.3.peg.1184"/>
<dbReference type="EMBL" id="AJMU01000059">
    <property type="protein sequence ID" value="EIG25234.1"/>
    <property type="molecule type" value="Genomic_DNA"/>
</dbReference>
<dbReference type="RefSeq" id="WP_005709087.1">
    <property type="nucleotide sequence ID" value="NZ_AJMU01000059.1"/>
</dbReference>
<organism evidence="2 3">
    <name type="scientific">Haemophilus paraphrohaemolyticus HK411</name>
    <dbReference type="NCBI Taxonomy" id="1095743"/>
    <lineage>
        <taxon>Bacteria</taxon>
        <taxon>Pseudomonadati</taxon>
        <taxon>Pseudomonadota</taxon>
        <taxon>Gammaproteobacteria</taxon>
        <taxon>Pasteurellales</taxon>
        <taxon>Pasteurellaceae</taxon>
        <taxon>Haemophilus</taxon>
    </lineage>
</organism>
<protein>
    <submittedName>
        <fullName evidence="2">Uncharacterized protein</fullName>
    </submittedName>
</protein>
<keyword evidence="1" id="KW-1133">Transmembrane helix</keyword>
<feature type="transmembrane region" description="Helical" evidence="1">
    <location>
        <begin position="24"/>
        <end position="42"/>
    </location>
</feature>
<accession>I2NHC3</accession>
<gene>
    <name evidence="2" type="ORF">HMPREF1054_1725</name>
</gene>
<dbReference type="Proteomes" id="UP000003345">
    <property type="component" value="Unassembled WGS sequence"/>
</dbReference>
<name>I2NHC3_9PAST</name>
<keyword evidence="1" id="KW-0812">Transmembrane</keyword>
<reference evidence="2 3" key="1">
    <citation type="submission" date="2012-04" db="EMBL/GenBank/DDBJ databases">
        <authorList>
            <person name="Harkins D.M."/>
            <person name="Madupu R."/>
            <person name="Durkin A.S."/>
            <person name="Torralba M."/>
            <person name="Methe B."/>
            <person name="Sutton G.G."/>
            <person name="Nelson K.E."/>
        </authorList>
    </citation>
    <scope>NUCLEOTIDE SEQUENCE [LARGE SCALE GENOMIC DNA]</scope>
    <source>
        <strain evidence="2 3">HK411</strain>
    </source>
</reference>
<evidence type="ECO:0000313" key="2">
    <source>
        <dbReference type="EMBL" id="EIG25234.1"/>
    </source>
</evidence>
<keyword evidence="1" id="KW-0472">Membrane</keyword>
<evidence type="ECO:0000256" key="1">
    <source>
        <dbReference type="SAM" id="Phobius"/>
    </source>
</evidence>
<comment type="caution">
    <text evidence="2">The sequence shown here is derived from an EMBL/GenBank/DDBJ whole genome shotgun (WGS) entry which is preliminary data.</text>
</comment>
<sequence>MDHFTFILNLIKEVVMESQKLSPIRFWALWLLPVVLVIAWKLPDILSVLLH</sequence>
<proteinExistence type="predicted"/>
<evidence type="ECO:0000313" key="3">
    <source>
        <dbReference type="Proteomes" id="UP000003345"/>
    </source>
</evidence>
<dbReference type="AlphaFoldDB" id="I2NHC3"/>